<name>A0A383W359_TETOB</name>
<dbReference type="SUPFAM" id="SSF51905">
    <property type="entry name" value="FAD/NAD(P)-binding domain"/>
    <property type="match status" value="1"/>
</dbReference>
<accession>A0A383W359</accession>
<dbReference type="Gene3D" id="3.50.50.60">
    <property type="entry name" value="FAD/NAD(P)-binding domain"/>
    <property type="match status" value="1"/>
</dbReference>
<keyword evidence="2" id="KW-1185">Reference proteome</keyword>
<evidence type="ECO:0000313" key="1">
    <source>
        <dbReference type="EMBL" id="SZX72087.1"/>
    </source>
</evidence>
<evidence type="ECO:0000313" key="2">
    <source>
        <dbReference type="Proteomes" id="UP000256970"/>
    </source>
</evidence>
<dbReference type="EMBL" id="FNXT01001099">
    <property type="protein sequence ID" value="SZX72087.1"/>
    <property type="molecule type" value="Genomic_DNA"/>
</dbReference>
<gene>
    <name evidence="1" type="ORF">BQ4739_LOCUS12181</name>
</gene>
<dbReference type="InterPro" id="IPR036188">
    <property type="entry name" value="FAD/NAD-bd_sf"/>
</dbReference>
<reference evidence="1 2" key="1">
    <citation type="submission" date="2016-10" db="EMBL/GenBank/DDBJ databases">
        <authorList>
            <person name="Cai Z."/>
        </authorList>
    </citation>
    <scope>NUCLEOTIDE SEQUENCE [LARGE SCALE GENOMIC DNA]</scope>
</reference>
<dbReference type="Pfam" id="PF13450">
    <property type="entry name" value="NAD_binding_8"/>
    <property type="match status" value="1"/>
</dbReference>
<dbReference type="AlphaFoldDB" id="A0A383W359"/>
<dbReference type="STRING" id="3088.A0A383W359"/>
<dbReference type="PANTHER" id="PTHR43734">
    <property type="entry name" value="PHYTOENE DESATURASE"/>
    <property type="match status" value="1"/>
</dbReference>
<proteinExistence type="predicted"/>
<protein>
    <submittedName>
        <fullName evidence="1">Uncharacterized protein</fullName>
    </submittedName>
</protein>
<organism evidence="1 2">
    <name type="scientific">Tetradesmus obliquus</name>
    <name type="common">Green alga</name>
    <name type="synonym">Acutodesmus obliquus</name>
    <dbReference type="NCBI Taxonomy" id="3088"/>
    <lineage>
        <taxon>Eukaryota</taxon>
        <taxon>Viridiplantae</taxon>
        <taxon>Chlorophyta</taxon>
        <taxon>core chlorophytes</taxon>
        <taxon>Chlorophyceae</taxon>
        <taxon>CS clade</taxon>
        <taxon>Sphaeropleales</taxon>
        <taxon>Scenedesmaceae</taxon>
        <taxon>Tetradesmus</taxon>
    </lineage>
</organism>
<sequence>MFLIDDLSSFNYFGDPSADVNGVFNKACATLAAAPAYDCSNEPLTAQQAANLTSCKVLIVGAGPGGLYSAYFLRELGSDLCLVEKKKELGGKQQATEPPKQLATRSSPPWLDAAAIGTCGLRINQAFADQRCLASRMGISSQEADFDSLYNARGQWHRSTQAFLGPASKRGSAFPGLSAADPDNEDLESSMLEYAFVTGSSNVNPVTGKSPRPHPAAKCASYKRAKDYLVALYGQAGYDFLLAGASTALQAGYDFLLEGASFRNDWESELHVCGYIAYYTADWQRPGTAFYPEGGFRRFHSELRKRIAAAGVRIFNSSPINCLSEITTADTAPSSASKYAALRASGRGWRAERLILNPVPSDVLKMQGSLVAKLARQPELNSITPVKVAVYNAYWPSRWWEKYATRTGRNFLLVTPSDSRCLVRSEFPGVKALASVNASRPVYTDDPKCVEKWEKLYQSGGIAAVRKAVVEALQSFFPREKIPQPITGGDAFYLPVAAWHYLRGNATARNVTVQLVAGWALAPLQGSKSRGSAKPKSSICMVGEAYYITGSGWSWGALQSAMRCLRANFADLMNKAAKADMEFVRVGCQKSRTTAASPDAAADLTFKGEVRQAAGVQLPRLNPATGRPLAQ</sequence>
<dbReference type="PANTHER" id="PTHR43734:SF1">
    <property type="entry name" value="PHYTOENE DESATURASE"/>
    <property type="match status" value="1"/>
</dbReference>
<dbReference type="Proteomes" id="UP000256970">
    <property type="component" value="Unassembled WGS sequence"/>
</dbReference>